<dbReference type="AlphaFoldDB" id="A0A915E4A5"/>
<dbReference type="Gene3D" id="1.20.1560.10">
    <property type="entry name" value="ABC transporter type 1, transmembrane domain"/>
    <property type="match status" value="1"/>
</dbReference>
<keyword evidence="6 7" id="KW-0472">Membrane</keyword>
<feature type="transmembrane region" description="Helical" evidence="7">
    <location>
        <begin position="20"/>
        <end position="41"/>
    </location>
</feature>
<feature type="domain" description="ABC transmembrane type-1" evidence="8">
    <location>
        <begin position="15"/>
        <end position="159"/>
    </location>
</feature>
<evidence type="ECO:0000256" key="3">
    <source>
        <dbReference type="ARBA" id="ARBA00022741"/>
    </source>
</evidence>
<dbReference type="GO" id="GO:0016020">
    <property type="term" value="C:membrane"/>
    <property type="evidence" value="ECO:0007669"/>
    <property type="project" value="InterPro"/>
</dbReference>
<feature type="transmembrane region" description="Helical" evidence="7">
    <location>
        <begin position="100"/>
        <end position="122"/>
    </location>
</feature>
<dbReference type="Proteomes" id="UP000887574">
    <property type="component" value="Unplaced"/>
</dbReference>
<accession>A0A915E4A5</accession>
<dbReference type="GO" id="GO:0005524">
    <property type="term" value="F:ATP binding"/>
    <property type="evidence" value="ECO:0007669"/>
    <property type="project" value="UniProtKB-KW"/>
</dbReference>
<evidence type="ECO:0000256" key="5">
    <source>
        <dbReference type="ARBA" id="ARBA00022989"/>
    </source>
</evidence>
<dbReference type="PANTHER" id="PTHR24223:SF447">
    <property type="entry name" value="MULTIDRUG RESISTANCE-ASSOCIATED PROTEIN 5"/>
    <property type="match status" value="1"/>
</dbReference>
<dbReference type="PANTHER" id="PTHR24223">
    <property type="entry name" value="ATP-BINDING CASSETTE SUB-FAMILY C"/>
    <property type="match status" value="1"/>
</dbReference>
<keyword evidence="9" id="KW-1185">Reference proteome</keyword>
<evidence type="ECO:0000256" key="2">
    <source>
        <dbReference type="ARBA" id="ARBA00022692"/>
    </source>
</evidence>
<keyword evidence="3" id="KW-0547">Nucleotide-binding</keyword>
<evidence type="ECO:0000313" key="9">
    <source>
        <dbReference type="Proteomes" id="UP000887574"/>
    </source>
</evidence>
<dbReference type="Pfam" id="PF00664">
    <property type="entry name" value="ABC_membrane"/>
    <property type="match status" value="1"/>
</dbReference>
<evidence type="ECO:0000256" key="7">
    <source>
        <dbReference type="SAM" id="Phobius"/>
    </source>
</evidence>
<keyword evidence="5 7" id="KW-1133">Transmembrane helix</keyword>
<keyword evidence="1" id="KW-0813">Transport</keyword>
<evidence type="ECO:0000256" key="6">
    <source>
        <dbReference type="ARBA" id="ARBA00023136"/>
    </source>
</evidence>
<dbReference type="PROSITE" id="PS50929">
    <property type="entry name" value="ABC_TM1F"/>
    <property type="match status" value="1"/>
</dbReference>
<dbReference type="GO" id="GO:0140359">
    <property type="term" value="F:ABC-type transporter activity"/>
    <property type="evidence" value="ECO:0007669"/>
    <property type="project" value="InterPro"/>
</dbReference>
<keyword evidence="4" id="KW-0067">ATP-binding</keyword>
<reference evidence="10" key="1">
    <citation type="submission" date="2022-11" db="UniProtKB">
        <authorList>
            <consortium name="WormBaseParasite"/>
        </authorList>
    </citation>
    <scope>IDENTIFICATION</scope>
</reference>
<dbReference type="WBParaSite" id="jg25661">
    <property type="protein sequence ID" value="jg25661"/>
    <property type="gene ID" value="jg25661"/>
</dbReference>
<sequence length="186" mass="20418">MACSHTDSGSESEMIGTLSLLGILVFFIFDVLQAFLGIVMVRCRNSAIGKTEKRMNLMGEIIKCIRVIKQNAWEDLFTKRVIEVREEEKRSLQIAGYAQSLAIASGTIVPVVATFVTVLSIVLSGSDLLASDIFSAITVFFVMLFGIRMIPYGTRYLAESKSALSKIRSCFCTLNMNTAYSPSCSA</sequence>
<feature type="transmembrane region" description="Helical" evidence="7">
    <location>
        <begin position="128"/>
        <end position="147"/>
    </location>
</feature>
<proteinExistence type="predicted"/>
<dbReference type="SUPFAM" id="SSF90123">
    <property type="entry name" value="ABC transporter transmembrane region"/>
    <property type="match status" value="1"/>
</dbReference>
<name>A0A915E4A5_9BILA</name>
<dbReference type="InterPro" id="IPR011527">
    <property type="entry name" value="ABC1_TM_dom"/>
</dbReference>
<dbReference type="InterPro" id="IPR050173">
    <property type="entry name" value="ABC_transporter_C-like"/>
</dbReference>
<evidence type="ECO:0000256" key="1">
    <source>
        <dbReference type="ARBA" id="ARBA00022448"/>
    </source>
</evidence>
<evidence type="ECO:0000259" key="8">
    <source>
        <dbReference type="PROSITE" id="PS50929"/>
    </source>
</evidence>
<keyword evidence="2 7" id="KW-0812">Transmembrane</keyword>
<evidence type="ECO:0000313" key="10">
    <source>
        <dbReference type="WBParaSite" id="jg25661"/>
    </source>
</evidence>
<organism evidence="9 10">
    <name type="scientific">Ditylenchus dipsaci</name>
    <dbReference type="NCBI Taxonomy" id="166011"/>
    <lineage>
        <taxon>Eukaryota</taxon>
        <taxon>Metazoa</taxon>
        <taxon>Ecdysozoa</taxon>
        <taxon>Nematoda</taxon>
        <taxon>Chromadorea</taxon>
        <taxon>Rhabditida</taxon>
        <taxon>Tylenchina</taxon>
        <taxon>Tylenchomorpha</taxon>
        <taxon>Sphaerularioidea</taxon>
        <taxon>Anguinidae</taxon>
        <taxon>Anguininae</taxon>
        <taxon>Ditylenchus</taxon>
    </lineage>
</organism>
<evidence type="ECO:0000256" key="4">
    <source>
        <dbReference type="ARBA" id="ARBA00022840"/>
    </source>
</evidence>
<protein>
    <submittedName>
        <fullName evidence="10">ABC transmembrane type-1 domain-containing protein</fullName>
    </submittedName>
</protein>
<dbReference type="InterPro" id="IPR036640">
    <property type="entry name" value="ABC1_TM_sf"/>
</dbReference>